<accession>A0A6U4M1Q4</accession>
<proteinExistence type="predicted"/>
<dbReference type="AlphaFoldDB" id="A0A6U4M1Q4"/>
<evidence type="ECO:0000256" key="1">
    <source>
        <dbReference type="SAM" id="MobiDB-lite"/>
    </source>
</evidence>
<organism evidence="2">
    <name type="scientific">Hemiselmis andersenii</name>
    <name type="common">Cryptophyte alga</name>
    <dbReference type="NCBI Taxonomy" id="464988"/>
    <lineage>
        <taxon>Eukaryota</taxon>
        <taxon>Cryptophyceae</taxon>
        <taxon>Cryptomonadales</taxon>
        <taxon>Hemiselmidaceae</taxon>
        <taxon>Hemiselmis</taxon>
    </lineage>
</organism>
<gene>
    <name evidence="2" type="ORF">HAND1043_LOCUS18664</name>
</gene>
<name>A0A6U4M1Q4_HEMAN</name>
<evidence type="ECO:0000313" key="2">
    <source>
        <dbReference type="EMBL" id="CAD8752158.1"/>
    </source>
</evidence>
<feature type="non-terminal residue" evidence="2">
    <location>
        <position position="139"/>
    </location>
</feature>
<feature type="compositionally biased region" description="Polar residues" evidence="1">
    <location>
        <begin position="32"/>
        <end position="46"/>
    </location>
</feature>
<protein>
    <submittedName>
        <fullName evidence="2">Uncharacterized protein</fullName>
    </submittedName>
</protein>
<sequence length="139" mass="15089">MPLSGDGDSLQGLRLLQSMLKSCERASRAPTAPSSGGSDGTPNTLVSPDKIKHGHELRRMMVDAGLGVRMTPRFCTILGVEEGDQADYRQFLLGLLILLAHPGGAAGRQGIYFRDAVKENAKRQEFLLFLFRLYGGELG</sequence>
<dbReference type="EMBL" id="HBFK01030699">
    <property type="protein sequence ID" value="CAD8752158.1"/>
    <property type="molecule type" value="Transcribed_RNA"/>
</dbReference>
<feature type="region of interest" description="Disordered" evidence="1">
    <location>
        <begin position="24"/>
        <end position="49"/>
    </location>
</feature>
<reference evidence="2" key="1">
    <citation type="submission" date="2021-01" db="EMBL/GenBank/DDBJ databases">
        <authorList>
            <person name="Corre E."/>
            <person name="Pelletier E."/>
            <person name="Niang G."/>
            <person name="Scheremetjew M."/>
            <person name="Finn R."/>
            <person name="Kale V."/>
            <person name="Holt S."/>
            <person name="Cochrane G."/>
            <person name="Meng A."/>
            <person name="Brown T."/>
            <person name="Cohen L."/>
        </authorList>
    </citation>
    <scope>NUCLEOTIDE SEQUENCE</scope>
    <source>
        <strain evidence="2">CCMP441</strain>
    </source>
</reference>